<dbReference type="Proteomes" id="UP001210261">
    <property type="component" value="Unassembled WGS sequence"/>
</dbReference>
<evidence type="ECO:0000256" key="1">
    <source>
        <dbReference type="PIRNR" id="PIRNR012524"/>
    </source>
</evidence>
<evidence type="ECO:0000259" key="2">
    <source>
        <dbReference type="Pfam" id="PF13509"/>
    </source>
</evidence>
<feature type="domain" description="Conserved virulence factor B-like winged helix" evidence="3">
    <location>
        <begin position="215"/>
        <end position="268"/>
    </location>
</feature>
<dbReference type="Gene3D" id="1.10.10.10">
    <property type="entry name" value="Winged helix-like DNA-binding domain superfamily/Winged helix DNA-binding domain"/>
    <property type="match status" value="1"/>
</dbReference>
<dbReference type="InterPro" id="IPR012340">
    <property type="entry name" value="NA-bd_OB-fold"/>
</dbReference>
<dbReference type="PIRSF" id="PIRSF012524">
    <property type="entry name" value="YitL_S1"/>
    <property type="match status" value="1"/>
</dbReference>
<reference evidence="4 5" key="1">
    <citation type="submission" date="2023-01" db="EMBL/GenBank/DDBJ databases">
        <title>Description of Helicobacter ibis sp. nov. isolated from faecal droppings of black-faced ibis (Theristicus melanopis).</title>
        <authorList>
            <person name="Lopez-Cantillo M."/>
            <person name="Vidal-Veuthey B."/>
            <person name="Mella A."/>
            <person name="De La Haba R."/>
            <person name="Collado L."/>
        </authorList>
    </citation>
    <scope>NUCLEOTIDE SEQUENCE [LARGE SCALE GENOMIC DNA]</scope>
    <source>
        <strain evidence="4 5">A82</strain>
    </source>
</reference>
<comment type="caution">
    <text evidence="4">The sequence shown here is derived from an EMBL/GenBank/DDBJ whole genome shotgun (WGS) entry which is preliminary data.</text>
</comment>
<dbReference type="EMBL" id="JAQHXR010000002">
    <property type="protein sequence ID" value="MDA3968836.1"/>
    <property type="molecule type" value="Genomic_DNA"/>
</dbReference>
<keyword evidence="5" id="KW-1185">Reference proteome</keyword>
<protein>
    <submittedName>
        <fullName evidence="4">S1-like domain-containing RNA-binding protein</fullName>
    </submittedName>
</protein>
<comment type="similarity">
    <text evidence="1">Belongs to the CvfB family.</text>
</comment>
<organism evidence="4 5">
    <name type="scientific">Helicobacter ibis</name>
    <dbReference type="NCBI Taxonomy" id="2962633"/>
    <lineage>
        <taxon>Bacteria</taxon>
        <taxon>Pseudomonadati</taxon>
        <taxon>Campylobacterota</taxon>
        <taxon>Epsilonproteobacteria</taxon>
        <taxon>Campylobacterales</taxon>
        <taxon>Helicobacteraceae</taxon>
        <taxon>Helicobacter</taxon>
    </lineage>
</organism>
<evidence type="ECO:0000313" key="5">
    <source>
        <dbReference type="Proteomes" id="UP001210261"/>
    </source>
</evidence>
<evidence type="ECO:0000259" key="3">
    <source>
        <dbReference type="Pfam" id="PF17783"/>
    </source>
</evidence>
<dbReference type="InterPro" id="IPR040764">
    <property type="entry name" value="CvfB_WH"/>
</dbReference>
<dbReference type="InterPro" id="IPR014464">
    <property type="entry name" value="CvfB_fam"/>
</dbReference>
<feature type="domain" description="Conserved virulence factor B first S1" evidence="2">
    <location>
        <begin position="4"/>
        <end position="62"/>
    </location>
</feature>
<dbReference type="InterPro" id="IPR039566">
    <property type="entry name" value="CvfB_S1_st"/>
</dbReference>
<proteinExistence type="inferred from homology"/>
<gene>
    <name evidence="4" type="ORF">PF021_04010</name>
</gene>
<dbReference type="RefSeq" id="WP_271021131.1">
    <property type="nucleotide sequence ID" value="NZ_JAQHXR010000002.1"/>
</dbReference>
<name>A0ABT4VDQ3_9HELI</name>
<dbReference type="Pfam" id="PF13509">
    <property type="entry name" value="S1_2"/>
    <property type="match status" value="2"/>
</dbReference>
<dbReference type="InterPro" id="IPR036388">
    <property type="entry name" value="WH-like_DNA-bd_sf"/>
</dbReference>
<accession>A0ABT4VDQ3</accession>
<dbReference type="Pfam" id="PF17783">
    <property type="entry name" value="WHD_CvfB"/>
    <property type="match status" value="1"/>
</dbReference>
<dbReference type="Gene3D" id="2.40.50.140">
    <property type="entry name" value="Nucleic acid-binding proteins"/>
    <property type="match status" value="1"/>
</dbReference>
<dbReference type="PANTHER" id="PTHR37296:SF1">
    <property type="entry name" value="CONSERVED VIRULENCE FACTOR B"/>
    <property type="match status" value="1"/>
</dbReference>
<sequence length="275" mass="31432">MKDVGCIKRLEIAKIVSIGAYLKKDDSLVLLPVRYLSSTLKEGDFVDVFLYTDSEDRLIATTLNPLALLGEIAALRIVDKNNYGCFLDLGIAKDIFMPTKSSEPYKVGSYVVVFIDKDKEGRLIARHNIKSYLKNIKDSSLKVFCKVSILPFKRTNLGYECVINGKYLGLVYHNEVFIKDFLFNKQVGYIKRIYKDGKCDLSLKPPMEKSKSQAERVFMILKSNGGVMKFGYDSSPQEILEVFEMSKKSFKKSLSDLITEHKIEVFDNCYIRILY</sequence>
<evidence type="ECO:0000313" key="4">
    <source>
        <dbReference type="EMBL" id="MDA3968836.1"/>
    </source>
</evidence>
<feature type="domain" description="Conserved virulence factor B first S1" evidence="2">
    <location>
        <begin position="69"/>
        <end position="125"/>
    </location>
</feature>
<dbReference type="PANTHER" id="PTHR37296">
    <property type="entry name" value="CONSERVED VIRULENCE FACTOR B"/>
    <property type="match status" value="1"/>
</dbReference>